<evidence type="ECO:0000256" key="1">
    <source>
        <dbReference type="SAM" id="MobiDB-lite"/>
    </source>
</evidence>
<dbReference type="PANTHER" id="PTHR12277">
    <property type="entry name" value="ALPHA/BETA HYDROLASE DOMAIN-CONTAINING PROTEIN"/>
    <property type="match status" value="1"/>
</dbReference>
<dbReference type="Gene3D" id="3.40.50.1820">
    <property type="entry name" value="alpha/beta hydrolase"/>
    <property type="match status" value="1"/>
</dbReference>
<feature type="compositionally biased region" description="Polar residues" evidence="1">
    <location>
        <begin position="269"/>
        <end position="278"/>
    </location>
</feature>
<reference evidence="3" key="2">
    <citation type="submission" date="2024-06" db="EMBL/GenBank/DDBJ databases">
        <authorList>
            <person name="Plum-Jensen L.E."/>
            <person name="Schramm A."/>
            <person name="Marshall I.P.G."/>
        </authorList>
    </citation>
    <scope>NUCLEOTIDE SEQUENCE</scope>
    <source>
        <strain evidence="3">Rat1</strain>
    </source>
</reference>
<gene>
    <name evidence="3" type="ORF">Q3M24_15210</name>
</gene>
<dbReference type="PANTHER" id="PTHR12277:SF81">
    <property type="entry name" value="PROTEIN ABHD13"/>
    <property type="match status" value="1"/>
</dbReference>
<proteinExistence type="predicted"/>
<organism evidence="3">
    <name type="scientific">Candidatus Electrothrix aestuarii</name>
    <dbReference type="NCBI Taxonomy" id="3062594"/>
    <lineage>
        <taxon>Bacteria</taxon>
        <taxon>Pseudomonadati</taxon>
        <taxon>Thermodesulfobacteriota</taxon>
        <taxon>Desulfobulbia</taxon>
        <taxon>Desulfobulbales</taxon>
        <taxon>Desulfobulbaceae</taxon>
        <taxon>Candidatus Electrothrix</taxon>
    </lineage>
</organism>
<evidence type="ECO:0000313" key="3">
    <source>
        <dbReference type="EMBL" id="XCN71648.1"/>
    </source>
</evidence>
<sequence length="278" mass="31054">MDRPEVQRILFHPRTTERTPLPATAEDIEIEVEPGIGIGCRFYVAGKDRPTILFFHGNGEVVADYDMIGPEYMRYGLNLLVTDYRGYGWSDGTPSFSSLLADCHVLYAELKRMLTEREYRNVIFIMGRSLGSASAIELARSYNDEISGVIIESGFAETLPLAETLGADISSIDITEEQAFNNVGKIKNVTKPTFLLHGQLDTLIPLWQAEKLHAESGARVKELQVVPGADHNSLISIGGKYYFAAIQQFVEKSTGDSDWRNRRKKFQEKASSAEQPSQ</sequence>
<dbReference type="InterPro" id="IPR029058">
    <property type="entry name" value="AB_hydrolase_fold"/>
</dbReference>
<feature type="region of interest" description="Disordered" evidence="1">
    <location>
        <begin position="254"/>
        <end position="278"/>
    </location>
</feature>
<dbReference type="SUPFAM" id="SSF53474">
    <property type="entry name" value="alpha/beta-Hydrolases"/>
    <property type="match status" value="1"/>
</dbReference>
<dbReference type="GO" id="GO:0016787">
    <property type="term" value="F:hydrolase activity"/>
    <property type="evidence" value="ECO:0007669"/>
    <property type="project" value="UniProtKB-KW"/>
</dbReference>
<name>A0AAU8LRX3_9BACT</name>
<evidence type="ECO:0000259" key="2">
    <source>
        <dbReference type="Pfam" id="PF12146"/>
    </source>
</evidence>
<dbReference type="InterPro" id="IPR022742">
    <property type="entry name" value="Hydrolase_4"/>
</dbReference>
<dbReference type="EMBL" id="CP159373">
    <property type="protein sequence ID" value="XCN71648.1"/>
    <property type="molecule type" value="Genomic_DNA"/>
</dbReference>
<dbReference type="AlphaFoldDB" id="A0AAU8LRX3"/>
<keyword evidence="3" id="KW-0378">Hydrolase</keyword>
<protein>
    <submittedName>
        <fullName evidence="3">Alpha/beta hydrolase</fullName>
    </submittedName>
</protein>
<feature type="domain" description="Serine aminopeptidase S33" evidence="2">
    <location>
        <begin position="48"/>
        <end position="154"/>
    </location>
</feature>
<dbReference type="Pfam" id="PF12146">
    <property type="entry name" value="Hydrolase_4"/>
    <property type="match status" value="1"/>
</dbReference>
<dbReference type="KEGG" id="eaj:Q3M24_15210"/>
<reference evidence="3" key="1">
    <citation type="journal article" date="2024" name="Syst. Appl. Microbiol.">
        <title>First single-strain enrichments of Electrothrix cable bacteria, description of E. aestuarii sp. nov. and E. rattekaaiensis sp. nov., and proposal of a cable bacteria taxonomy following the rules of the SeqCode.</title>
        <authorList>
            <person name="Plum-Jensen L.E."/>
            <person name="Schramm A."/>
            <person name="Marshall I.P.G."/>
        </authorList>
    </citation>
    <scope>NUCLEOTIDE SEQUENCE</scope>
    <source>
        <strain evidence="3">Rat1</strain>
    </source>
</reference>
<accession>A0AAU8LRX3</accession>